<accession>A0AAW9PU02</accession>
<evidence type="ECO:0000313" key="2">
    <source>
        <dbReference type="EMBL" id="MEE3715901.1"/>
    </source>
</evidence>
<dbReference type="CDD" id="cd16376">
    <property type="entry name" value="Avd_like"/>
    <property type="match status" value="1"/>
</dbReference>
<dbReference type="Proteomes" id="UP001333818">
    <property type="component" value="Unassembled WGS sequence"/>
</dbReference>
<gene>
    <name evidence="2" type="primary">avd</name>
    <name evidence="2" type="ORF">V2H45_03975</name>
</gene>
<evidence type="ECO:0000313" key="3">
    <source>
        <dbReference type="Proteomes" id="UP001333818"/>
    </source>
</evidence>
<dbReference type="AlphaFoldDB" id="A0AAW9PU02"/>
<dbReference type="RefSeq" id="WP_330482325.1">
    <property type="nucleotide sequence ID" value="NZ_JAZBJZ010000009.1"/>
</dbReference>
<name>A0AAW9PU02_9CYAN</name>
<dbReference type="EMBL" id="JAZBJZ010000009">
    <property type="protein sequence ID" value="MEE3715901.1"/>
    <property type="molecule type" value="Genomic_DNA"/>
</dbReference>
<organism evidence="2 3">
    <name type="scientific">Tumidithrix elongata BACA0141</name>
    <dbReference type="NCBI Taxonomy" id="2716417"/>
    <lineage>
        <taxon>Bacteria</taxon>
        <taxon>Bacillati</taxon>
        <taxon>Cyanobacteriota</taxon>
        <taxon>Cyanophyceae</taxon>
        <taxon>Pseudanabaenales</taxon>
        <taxon>Pseudanabaenaceae</taxon>
        <taxon>Tumidithrix</taxon>
        <taxon>Tumidithrix elongata</taxon>
    </lineage>
</organism>
<dbReference type="InterPro" id="IPR036583">
    <property type="entry name" value="23S_rRNA_IVS_sf"/>
</dbReference>
<dbReference type="Gene3D" id="1.20.1440.60">
    <property type="entry name" value="23S rRNA-intervening sequence"/>
    <property type="match status" value="1"/>
</dbReference>
<protein>
    <submittedName>
        <fullName evidence="2">Diversity-generating retroelement protein Avd</fullName>
    </submittedName>
</protein>
<reference evidence="2" key="1">
    <citation type="submission" date="2024-01" db="EMBL/GenBank/DDBJ databases">
        <title>Bank of Algae and Cyanobacteria of the Azores (BACA) strain genomes.</title>
        <authorList>
            <person name="Luz R."/>
            <person name="Cordeiro R."/>
            <person name="Fonseca A."/>
            <person name="Goncalves V."/>
        </authorList>
    </citation>
    <scope>NUCLEOTIDE SEQUENCE</scope>
    <source>
        <strain evidence="2">BACA0141</strain>
    </source>
</reference>
<keyword evidence="3" id="KW-1185">Reference proteome</keyword>
<sequence>MPELAIIQKTYDLIKWYVPILNRLPREHKFQLGNRIVETLYKFLESLIEAKYSRQKQAKLESLNVSLSILRYQTRLLFDFALFSTQRYEYVSRLIDDIGNDLGGWLKQLQKRTDETSRQPLPVNS</sequence>
<dbReference type="InterPro" id="IPR055360">
    <property type="entry name" value="bAvd"/>
</dbReference>
<feature type="domain" description="bAvd-like" evidence="1">
    <location>
        <begin position="6"/>
        <end position="108"/>
    </location>
</feature>
<evidence type="ECO:0000259" key="1">
    <source>
        <dbReference type="Pfam" id="PF22296"/>
    </source>
</evidence>
<dbReference type="SUPFAM" id="SSF158446">
    <property type="entry name" value="IVS-encoded protein-like"/>
    <property type="match status" value="1"/>
</dbReference>
<comment type="caution">
    <text evidence="2">The sequence shown here is derived from an EMBL/GenBank/DDBJ whole genome shotgun (WGS) entry which is preliminary data.</text>
</comment>
<proteinExistence type="predicted"/>
<dbReference type="NCBIfam" id="NF033474">
    <property type="entry name" value="DivGenRetAVD"/>
    <property type="match status" value="1"/>
</dbReference>
<dbReference type="Pfam" id="PF22296">
    <property type="entry name" value="bAvd"/>
    <property type="match status" value="1"/>
</dbReference>